<evidence type="ECO:0000256" key="3">
    <source>
        <dbReference type="ARBA" id="ARBA00022970"/>
    </source>
</evidence>
<keyword evidence="2 4" id="KW-0732">Signal</keyword>
<dbReference type="EMBL" id="FNEB01000002">
    <property type="protein sequence ID" value="SDI36290.1"/>
    <property type="molecule type" value="Genomic_DNA"/>
</dbReference>
<dbReference type="Pfam" id="PF13458">
    <property type="entry name" value="Peripla_BP_6"/>
    <property type="match status" value="1"/>
</dbReference>
<dbReference type="OrthoDB" id="435355at2"/>
<evidence type="ECO:0000256" key="2">
    <source>
        <dbReference type="ARBA" id="ARBA00022729"/>
    </source>
</evidence>
<dbReference type="InterPro" id="IPR028082">
    <property type="entry name" value="Peripla_BP_I"/>
</dbReference>
<feature type="chain" id="PRO_5011643891" evidence="4">
    <location>
        <begin position="24"/>
        <end position="389"/>
    </location>
</feature>
<reference evidence="6 7" key="1">
    <citation type="submission" date="2016-10" db="EMBL/GenBank/DDBJ databases">
        <authorList>
            <person name="de Groot N.N."/>
        </authorList>
    </citation>
    <scope>NUCLEOTIDE SEQUENCE [LARGE SCALE GENOMIC DNA]</scope>
    <source>
        <strain evidence="6 7">DSM 28010</strain>
    </source>
</reference>
<evidence type="ECO:0000256" key="1">
    <source>
        <dbReference type="ARBA" id="ARBA00010062"/>
    </source>
</evidence>
<dbReference type="PANTHER" id="PTHR30483">
    <property type="entry name" value="LEUCINE-SPECIFIC-BINDING PROTEIN"/>
    <property type="match status" value="1"/>
</dbReference>
<gene>
    <name evidence="6" type="ORF">SAMN05421850_102329</name>
</gene>
<dbReference type="CDD" id="cd06359">
    <property type="entry name" value="PBP1_Nba-like"/>
    <property type="match status" value="1"/>
</dbReference>
<feature type="domain" description="Leucine-binding protein" evidence="5">
    <location>
        <begin position="27"/>
        <end position="360"/>
    </location>
</feature>
<evidence type="ECO:0000256" key="4">
    <source>
        <dbReference type="SAM" id="SignalP"/>
    </source>
</evidence>
<proteinExistence type="inferred from homology"/>
<dbReference type="GO" id="GO:0006865">
    <property type="term" value="P:amino acid transport"/>
    <property type="evidence" value="ECO:0007669"/>
    <property type="project" value="UniProtKB-KW"/>
</dbReference>
<evidence type="ECO:0000259" key="5">
    <source>
        <dbReference type="Pfam" id="PF13458"/>
    </source>
</evidence>
<dbReference type="SUPFAM" id="SSF53822">
    <property type="entry name" value="Periplasmic binding protein-like I"/>
    <property type="match status" value="1"/>
</dbReference>
<dbReference type="RefSeq" id="WP_090027960.1">
    <property type="nucleotide sequence ID" value="NZ_FNEB01000002.1"/>
</dbReference>
<evidence type="ECO:0000313" key="7">
    <source>
        <dbReference type="Proteomes" id="UP000199340"/>
    </source>
</evidence>
<keyword evidence="3" id="KW-0029">Amino-acid transport</keyword>
<dbReference type="STRING" id="490829.SAMN05421850_102329"/>
<keyword evidence="7" id="KW-1185">Reference proteome</keyword>
<sequence>MKLSSVIKASVVAAFAAATPALAEDALKIGVITTLSGPAGYLGQDVRDGLQLAIDMEGGKLGGVPVELVVEDDGLKPGNGRQIAEKYMNDEGIKLLTGIIFSNVAGATVPDIVDNGAIYISPNAGPSNLAGKGCHENYFVVSWQNDALHEAAGAAAKKLGYTKAFALAPNYQAGKDAIAGFKRTFGGEILGEVYTQLGQTDYSAEMAQIRAANPEVVFQFHPGGMGIAFLRQYQQAGLLGTIPMVLSEPSTDAVVLNAVGEAAVGITATAHWNRDFDNESNKAFVAAWDEKYDRPITYYASQGYDTGLLIASALRQTGGVDDIDALREAIRKADFASVRGEFKFGKNQHPVHNWYQLDIVAGDDGKPVAVTKEVLLENYGDSYADQCEM</sequence>
<name>A0A1G8K0E7_9RHOB</name>
<dbReference type="InterPro" id="IPR028081">
    <property type="entry name" value="Leu-bd"/>
</dbReference>
<keyword evidence="3" id="KW-0813">Transport</keyword>
<dbReference type="InterPro" id="IPR051010">
    <property type="entry name" value="BCAA_transport"/>
</dbReference>
<dbReference type="Proteomes" id="UP000199340">
    <property type="component" value="Unassembled WGS sequence"/>
</dbReference>
<dbReference type="Gene3D" id="3.40.50.2300">
    <property type="match status" value="2"/>
</dbReference>
<feature type="signal peptide" evidence="4">
    <location>
        <begin position="1"/>
        <end position="23"/>
    </location>
</feature>
<protein>
    <submittedName>
        <fullName evidence="6">Branched-chain amino acid transport system substrate-binding protein</fullName>
    </submittedName>
</protein>
<organism evidence="6 7">
    <name type="scientific">Lutimaribacter saemankumensis</name>
    <dbReference type="NCBI Taxonomy" id="490829"/>
    <lineage>
        <taxon>Bacteria</taxon>
        <taxon>Pseudomonadati</taxon>
        <taxon>Pseudomonadota</taxon>
        <taxon>Alphaproteobacteria</taxon>
        <taxon>Rhodobacterales</taxon>
        <taxon>Roseobacteraceae</taxon>
        <taxon>Lutimaribacter</taxon>
    </lineage>
</organism>
<accession>A0A1G8K0E7</accession>
<comment type="similarity">
    <text evidence="1">Belongs to the leucine-binding protein family.</text>
</comment>
<dbReference type="PANTHER" id="PTHR30483:SF6">
    <property type="entry name" value="PERIPLASMIC BINDING PROTEIN OF ABC TRANSPORTER FOR NATURAL AMINO ACIDS"/>
    <property type="match status" value="1"/>
</dbReference>
<evidence type="ECO:0000313" key="6">
    <source>
        <dbReference type="EMBL" id="SDI36290.1"/>
    </source>
</evidence>
<dbReference type="AlphaFoldDB" id="A0A1G8K0E7"/>